<reference evidence="3" key="1">
    <citation type="submission" date="2018-03" db="EMBL/GenBank/DDBJ databases">
        <title>Gramella fulva sp. nov., isolated from a dry surface of tidal flat.</title>
        <authorList>
            <person name="Hwang S.H."/>
            <person name="Hwang W.M."/>
            <person name="Kang K."/>
            <person name="Ahn T.-Y."/>
        </authorList>
    </citation>
    <scope>NUCLEOTIDE SEQUENCE [LARGE SCALE GENOMIC DNA]</scope>
    <source>
        <strain evidence="3">SH35</strain>
    </source>
</reference>
<dbReference type="Pfam" id="PF20365">
    <property type="entry name" value="DUF6660"/>
    <property type="match status" value="1"/>
</dbReference>
<dbReference type="InterPro" id="IPR046601">
    <property type="entry name" value="DUF6660"/>
</dbReference>
<evidence type="ECO:0000313" key="2">
    <source>
        <dbReference type="EMBL" id="AVR46564.1"/>
    </source>
</evidence>
<evidence type="ECO:0000313" key="3">
    <source>
        <dbReference type="Proteomes" id="UP000241507"/>
    </source>
</evidence>
<dbReference type="Proteomes" id="UP000241507">
    <property type="component" value="Chromosome"/>
</dbReference>
<organism evidence="2 3">
    <name type="scientific">Christiangramia fulva</name>
    <dbReference type="NCBI Taxonomy" id="2126553"/>
    <lineage>
        <taxon>Bacteria</taxon>
        <taxon>Pseudomonadati</taxon>
        <taxon>Bacteroidota</taxon>
        <taxon>Flavobacteriia</taxon>
        <taxon>Flavobacteriales</taxon>
        <taxon>Flavobacteriaceae</taxon>
        <taxon>Christiangramia</taxon>
    </lineage>
</organism>
<name>A0A2R3Z8N2_9FLAO</name>
<sequence length="121" mass="13397">MAFCTPYASLFCYLCNVKLLAFIFGLYVLTLNAFPCTDVNADVVSDNSQTEVIVASNLNHEHSALDLCPPFCTCHCCHVHTVDFGSVIFKPINQQISSKVFLHFDSIGEEPILSLLDPPRV</sequence>
<keyword evidence="1" id="KW-1133">Transmembrane helix</keyword>
<accession>A0A2R3Z8N2</accession>
<feature type="transmembrane region" description="Helical" evidence="1">
    <location>
        <begin position="7"/>
        <end position="29"/>
    </location>
</feature>
<dbReference type="AlphaFoldDB" id="A0A2R3Z8N2"/>
<dbReference type="EMBL" id="CP028136">
    <property type="protein sequence ID" value="AVR46564.1"/>
    <property type="molecule type" value="Genomic_DNA"/>
</dbReference>
<proteinExistence type="predicted"/>
<keyword evidence="1" id="KW-0472">Membrane</keyword>
<keyword evidence="3" id="KW-1185">Reference proteome</keyword>
<gene>
    <name evidence="2" type="ORF">C7S20_15550</name>
</gene>
<evidence type="ECO:0000256" key="1">
    <source>
        <dbReference type="SAM" id="Phobius"/>
    </source>
</evidence>
<keyword evidence="1" id="KW-0812">Transmembrane</keyword>
<dbReference type="KEGG" id="grs:C7S20_15550"/>
<protein>
    <submittedName>
        <fullName evidence="2">Uncharacterized protein</fullName>
    </submittedName>
</protein>